<dbReference type="EMBL" id="CP045875">
    <property type="protein sequence ID" value="QGG47716.1"/>
    <property type="molecule type" value="Genomic_DNA"/>
</dbReference>
<feature type="transmembrane region" description="Helical" evidence="1">
    <location>
        <begin position="213"/>
        <end position="231"/>
    </location>
</feature>
<reference evidence="4" key="1">
    <citation type="submission" date="2019-11" db="EMBL/GenBank/DDBJ databases">
        <title>Genome sequence of Heliorestis convoluta strain HH, an alkaliphilic and minimalistic phototrophic bacterium from a soda lake in Egypt.</title>
        <authorList>
            <person name="Dewey E.D."/>
            <person name="Stokes L.M."/>
            <person name="Burchell B.M."/>
            <person name="Shaffer K.N."/>
            <person name="Huntington A.M."/>
            <person name="Baker J.M."/>
            <person name="Nadendla S."/>
            <person name="Giglio M.G."/>
            <person name="Touchman J.W."/>
            <person name="Blankenship R.E."/>
            <person name="Madigan M.T."/>
            <person name="Sattley W.M."/>
        </authorList>
    </citation>
    <scope>NUCLEOTIDE SEQUENCE [LARGE SCALE GENOMIC DNA]</scope>
    <source>
        <strain evidence="4">HH</strain>
    </source>
</reference>
<evidence type="ECO:0000313" key="3">
    <source>
        <dbReference type="EMBL" id="QGG47716.1"/>
    </source>
</evidence>
<dbReference type="InterPro" id="IPR052173">
    <property type="entry name" value="Beta-lactam_resp_regulator"/>
</dbReference>
<protein>
    <submittedName>
        <fullName evidence="3">Putative membrane protein</fullName>
    </submittedName>
</protein>
<sequence>MLSSIYSQLLTLSIVASGLYLLFKLVSPTTLKHFSPRWHYLTYLLAYTFFLIPYHMFLPWLDLTYLYRASQNSGLSYITEAIDKQNLVIPQEQVYVTFSSYYDFLPHLMIAGTLIFLTVFLIQNYQLHRRIFRTCRLSDNRQALNVLATCKKEMNITKEIVLYQSSYASTPFLYGLFKPCIVLPDIEFAEEELKYVLQHELTHWKHKDNWLKVLLLFINALHWFNPIAYMARRDMDRFCELNCDRSVIRSMNFQEKRRYCELILNVLWNVADKNAKVIAAFSNEKKLLERRIEMILQSEGRNKVGIQFIAIVITVSLAFIGVVSANAATERKNGVIESTIQQNITTEVADRSSFHDKAEHLFLDSYDEANPKGVDEWQENKATEEVDNASAQNEMEDIFLDSYYEKIPTITEESQVGIMAVYSINNWNVPAHQSRYGVSRLSMTQGAKVPYDITWSPQPGVIRVGLYNHNTGRYYWATSSTRPPLRGTITVLETGLYSFAIGNGSDRAVLVNGSFTY</sequence>
<keyword evidence="1" id="KW-0812">Transmembrane</keyword>
<organism evidence="3 4">
    <name type="scientific">Heliorestis convoluta</name>
    <dbReference type="NCBI Taxonomy" id="356322"/>
    <lineage>
        <taxon>Bacteria</taxon>
        <taxon>Bacillati</taxon>
        <taxon>Bacillota</taxon>
        <taxon>Clostridia</taxon>
        <taxon>Eubacteriales</taxon>
        <taxon>Heliobacteriaceae</taxon>
        <taxon>Heliorestis</taxon>
    </lineage>
</organism>
<dbReference type="RefSeq" id="WP_153725035.1">
    <property type="nucleotide sequence ID" value="NZ_CP045875.1"/>
</dbReference>
<dbReference type="Proteomes" id="UP000366051">
    <property type="component" value="Chromosome"/>
</dbReference>
<dbReference type="OrthoDB" id="9816453at2"/>
<keyword evidence="4" id="KW-1185">Reference proteome</keyword>
<dbReference type="AlphaFoldDB" id="A0A5Q2N277"/>
<feature type="domain" description="Peptidase M56" evidence="2">
    <location>
        <begin position="8"/>
        <end position="295"/>
    </location>
</feature>
<dbReference type="PANTHER" id="PTHR34978:SF3">
    <property type="entry name" value="SLR0241 PROTEIN"/>
    <property type="match status" value="1"/>
</dbReference>
<dbReference type="CDD" id="cd07341">
    <property type="entry name" value="M56_BlaR1_MecR1_like"/>
    <property type="match status" value="1"/>
</dbReference>
<dbReference type="KEGG" id="hcv:FTV88_1616"/>
<dbReference type="InterPro" id="IPR008756">
    <property type="entry name" value="Peptidase_M56"/>
</dbReference>
<feature type="transmembrane region" description="Helical" evidence="1">
    <location>
        <begin position="6"/>
        <end position="26"/>
    </location>
</feature>
<name>A0A5Q2N277_9FIRM</name>
<evidence type="ECO:0000259" key="2">
    <source>
        <dbReference type="Pfam" id="PF05569"/>
    </source>
</evidence>
<dbReference type="Pfam" id="PF05569">
    <property type="entry name" value="Peptidase_M56"/>
    <property type="match status" value="1"/>
</dbReference>
<dbReference type="PANTHER" id="PTHR34978">
    <property type="entry name" value="POSSIBLE SENSOR-TRANSDUCER PROTEIN BLAR"/>
    <property type="match status" value="1"/>
</dbReference>
<keyword evidence="1" id="KW-0472">Membrane</keyword>
<evidence type="ECO:0000256" key="1">
    <source>
        <dbReference type="SAM" id="Phobius"/>
    </source>
</evidence>
<keyword evidence="1" id="KW-1133">Transmembrane helix</keyword>
<feature type="transmembrane region" description="Helical" evidence="1">
    <location>
        <begin position="38"/>
        <end position="57"/>
    </location>
</feature>
<feature type="transmembrane region" description="Helical" evidence="1">
    <location>
        <begin position="104"/>
        <end position="122"/>
    </location>
</feature>
<evidence type="ECO:0000313" key="4">
    <source>
        <dbReference type="Proteomes" id="UP000366051"/>
    </source>
</evidence>
<feature type="transmembrane region" description="Helical" evidence="1">
    <location>
        <begin position="304"/>
        <end position="323"/>
    </location>
</feature>
<accession>A0A5Q2N277</accession>
<proteinExistence type="predicted"/>
<gene>
    <name evidence="3" type="ORF">FTV88_1616</name>
</gene>